<dbReference type="NCBIfam" id="TIGR03585">
    <property type="entry name" value="PseH"/>
    <property type="match status" value="1"/>
</dbReference>
<comment type="caution">
    <text evidence="2">The sequence shown here is derived from an EMBL/GenBank/DDBJ whole genome shotgun (WGS) entry which is preliminary data.</text>
</comment>
<dbReference type="InterPro" id="IPR016181">
    <property type="entry name" value="Acyl_CoA_acyltransferase"/>
</dbReference>
<dbReference type="InterPro" id="IPR020036">
    <property type="entry name" value="PseH"/>
</dbReference>
<proteinExistence type="predicted"/>
<protein>
    <recommendedName>
        <fullName evidence="1">N-acetyltransferase domain-containing protein</fullName>
    </recommendedName>
</protein>
<dbReference type="EMBL" id="BSOZ01000009">
    <property type="protein sequence ID" value="GLS03839.1"/>
    <property type="molecule type" value="Genomic_DNA"/>
</dbReference>
<dbReference type="Proteomes" id="UP001156836">
    <property type="component" value="Unassembled WGS sequence"/>
</dbReference>
<accession>A0ABQ6BQB0</accession>
<dbReference type="Pfam" id="PF00583">
    <property type="entry name" value="Acetyltransf_1"/>
    <property type="match status" value="1"/>
</dbReference>
<dbReference type="PANTHER" id="PTHR43415:SF3">
    <property type="entry name" value="GNAT-FAMILY ACETYLTRANSFERASE"/>
    <property type="match status" value="1"/>
</dbReference>
<evidence type="ECO:0000313" key="3">
    <source>
        <dbReference type="Proteomes" id="UP001156836"/>
    </source>
</evidence>
<feature type="domain" description="N-acetyltransferase" evidence="1">
    <location>
        <begin position="17"/>
        <end position="177"/>
    </location>
</feature>
<dbReference type="Gene3D" id="3.40.630.30">
    <property type="match status" value="1"/>
</dbReference>
<keyword evidence="3" id="KW-1185">Reference proteome</keyword>
<reference evidence="3" key="1">
    <citation type="journal article" date="2019" name="Int. J. Syst. Evol. Microbiol.">
        <title>The Global Catalogue of Microorganisms (GCM) 10K type strain sequencing project: providing services to taxonomists for standard genome sequencing and annotation.</title>
        <authorList>
            <consortium name="The Broad Institute Genomics Platform"/>
            <consortium name="The Broad Institute Genome Sequencing Center for Infectious Disease"/>
            <person name="Wu L."/>
            <person name="Ma J."/>
        </authorList>
    </citation>
    <scope>NUCLEOTIDE SEQUENCE [LARGE SCALE GENOMIC DNA]</scope>
    <source>
        <strain evidence="3">NBRC 104970</strain>
    </source>
</reference>
<evidence type="ECO:0000313" key="2">
    <source>
        <dbReference type="EMBL" id="GLS03839.1"/>
    </source>
</evidence>
<dbReference type="InterPro" id="IPR000182">
    <property type="entry name" value="GNAT_dom"/>
</dbReference>
<dbReference type="SUPFAM" id="SSF55729">
    <property type="entry name" value="Acyl-CoA N-acyltransferases (Nat)"/>
    <property type="match status" value="1"/>
</dbReference>
<evidence type="ECO:0000259" key="1">
    <source>
        <dbReference type="PROSITE" id="PS51186"/>
    </source>
</evidence>
<sequence>MTVDLHQAFTFGTTELLPFSGLDDEQRQEVWRMRTHPDIAQWMGSGGDIPWAAHLAYMARQREQTHDFNFVGRDAGGTLGVVSLHRLDLRNGVAWLGIYRNPFREELGLGRRLLQAISQLAFGQLALHTLKLEVVVDNLVAIAAYRRFGFREEGRWREAILRGDRRHDLLLMGLLAREWNQR</sequence>
<dbReference type="PANTHER" id="PTHR43415">
    <property type="entry name" value="SPERMIDINE N(1)-ACETYLTRANSFERASE"/>
    <property type="match status" value="1"/>
</dbReference>
<gene>
    <name evidence="2" type="ORF">GCM10007860_09840</name>
</gene>
<name>A0ABQ6BQB0_9NEIS</name>
<organism evidence="2 3">
    <name type="scientific">Chitiniphilus shinanonensis</name>
    <dbReference type="NCBI Taxonomy" id="553088"/>
    <lineage>
        <taxon>Bacteria</taxon>
        <taxon>Pseudomonadati</taxon>
        <taxon>Pseudomonadota</taxon>
        <taxon>Betaproteobacteria</taxon>
        <taxon>Neisseriales</taxon>
        <taxon>Chitinibacteraceae</taxon>
        <taxon>Chitiniphilus</taxon>
    </lineage>
</organism>
<dbReference type="PROSITE" id="PS51186">
    <property type="entry name" value="GNAT"/>
    <property type="match status" value="1"/>
</dbReference>
<dbReference type="RefSeq" id="WP_018746507.1">
    <property type="nucleotide sequence ID" value="NZ_BAABUF010000017.1"/>
</dbReference>